<dbReference type="EMBL" id="JADGJQ010000071">
    <property type="protein sequence ID" value="KAJ3173381.1"/>
    <property type="molecule type" value="Genomic_DNA"/>
</dbReference>
<dbReference type="Pfam" id="PF00611">
    <property type="entry name" value="FCH"/>
    <property type="match status" value="1"/>
</dbReference>
<reference evidence="6" key="1">
    <citation type="submission" date="2020-05" db="EMBL/GenBank/DDBJ databases">
        <title>Phylogenomic resolution of chytrid fungi.</title>
        <authorList>
            <person name="Stajich J.E."/>
            <person name="Amses K."/>
            <person name="Simmons R."/>
            <person name="Seto K."/>
            <person name="Myers J."/>
            <person name="Bonds A."/>
            <person name="Quandt C.A."/>
            <person name="Barry K."/>
            <person name="Liu P."/>
            <person name="Grigoriev I."/>
            <person name="Longcore J.E."/>
            <person name="James T.Y."/>
        </authorList>
    </citation>
    <scope>NUCLEOTIDE SEQUENCE</scope>
    <source>
        <strain evidence="6">JEL0379</strain>
    </source>
</reference>
<dbReference type="PANTHER" id="PTHR23065:SF7">
    <property type="entry name" value="NOSTRIN, ISOFORM H"/>
    <property type="match status" value="1"/>
</dbReference>
<dbReference type="SUPFAM" id="SSF103657">
    <property type="entry name" value="BAR/IMD domain-like"/>
    <property type="match status" value="1"/>
</dbReference>
<comment type="caution">
    <text evidence="6">The sequence shown here is derived from an EMBL/GenBank/DDBJ whole genome shotgun (WGS) entry which is preliminary data.</text>
</comment>
<dbReference type="GO" id="GO:0043226">
    <property type="term" value="C:organelle"/>
    <property type="evidence" value="ECO:0007669"/>
    <property type="project" value="UniProtKB-ARBA"/>
</dbReference>
<dbReference type="PANTHER" id="PTHR23065">
    <property type="entry name" value="PROLINE-SERINE-THREONINE PHOSPHATASE INTERACTING PROTEIN 1"/>
    <property type="match status" value="1"/>
</dbReference>
<dbReference type="InterPro" id="IPR027267">
    <property type="entry name" value="AH/BAR_dom_sf"/>
</dbReference>
<feature type="compositionally biased region" description="Polar residues" evidence="4">
    <location>
        <begin position="673"/>
        <end position="683"/>
    </location>
</feature>
<evidence type="ECO:0000256" key="3">
    <source>
        <dbReference type="ARBA" id="ARBA00022553"/>
    </source>
</evidence>
<accession>A0AAD5TF16</accession>
<feature type="domain" description="Rho-GAP" evidence="5">
    <location>
        <begin position="411"/>
        <end position="611"/>
    </location>
</feature>
<proteinExistence type="predicted"/>
<dbReference type="InterPro" id="IPR008936">
    <property type="entry name" value="Rho_GTPase_activation_prot"/>
</dbReference>
<dbReference type="InterPro" id="IPR000198">
    <property type="entry name" value="RhoGAP_dom"/>
</dbReference>
<evidence type="ECO:0000259" key="5">
    <source>
        <dbReference type="PROSITE" id="PS50238"/>
    </source>
</evidence>
<protein>
    <recommendedName>
        <fullName evidence="5">Rho-GAP domain-containing protein</fullName>
    </recommendedName>
</protein>
<dbReference type="GO" id="GO:0005737">
    <property type="term" value="C:cytoplasm"/>
    <property type="evidence" value="ECO:0007669"/>
    <property type="project" value="TreeGrafter"/>
</dbReference>
<dbReference type="GO" id="GO:0007010">
    <property type="term" value="P:cytoskeleton organization"/>
    <property type="evidence" value="ECO:0007669"/>
    <property type="project" value="TreeGrafter"/>
</dbReference>
<sequence length="735" mass="80284">MVLHYEDWFWGNADDPTAGVHLLHSHHQMGLVELEELASFIKQRISAEEAYASKLSDAVKLKHRSDGFGRDEGLVAQIFGNAKEELSKLTFAHKQTALHLTSHLAALSGFGDKTRKRASTQKDKIDALSKTLSAQRTELQSAVEEYHRKSREADVEEAKSGIHDGDVSVGDVEVMDVMINVGAWIFTVEDFNTLLSRIQRDVPCQDIRSIWGTAKDCVLGKDVVEMIRNYLRTDEATAQSVFAYLTAENFLRPTSRVSVTSLTSSATGATANPNQTYAWKRLAIETEPAHRRVRRQAERAEHAYRKCVTAAEESRANLELAVWEYLRDSQEDERDRIDLIKRTLAGMNAAEEIGEAARRATKANQTVYLETLNADREVEIVAESLRTGTVRLPPIIYRSYYGTTPEAIIGVSLEEQSSADLPSTSSPTFLTKCLTVLSRARSPPGEVSTTTTPTGLPAASELLLWTTPQPPPTQTVTIHKPIPTASVIPLTVHYLSHLPQSLAHPEVYDPLKLLYLSKTDDDEHSTRVSSLASLIGTMPVVHWAATRDVVRCWAALVARFEEKDQENAIAELASALGHVLLRPGTTTSVTLHDKHPVRLFKDLLTHHEAIFSQAPRVSETFRRPPPSVFHSSDSVSPPPVAEVDNTPTAAVLAATAADDSDDELDIQIAPDGTVSSRAGSASSLRVPHAGGGGSDDGGSSANLSSAGLGNSLADLKLLVHEDEDEDDGAFAIERA</sequence>
<dbReference type="SMART" id="SM00055">
    <property type="entry name" value="FCH"/>
    <property type="match status" value="1"/>
</dbReference>
<feature type="compositionally biased region" description="Low complexity" evidence="4">
    <location>
        <begin position="697"/>
        <end position="706"/>
    </location>
</feature>
<name>A0AAD5TF16_9FUNG</name>
<evidence type="ECO:0000256" key="1">
    <source>
        <dbReference type="ARBA" id="ARBA00004496"/>
    </source>
</evidence>
<dbReference type="AlphaFoldDB" id="A0AAD5TF16"/>
<dbReference type="PROSITE" id="PS50238">
    <property type="entry name" value="RHOGAP"/>
    <property type="match status" value="1"/>
</dbReference>
<dbReference type="GO" id="GO:0032153">
    <property type="term" value="C:cell division site"/>
    <property type="evidence" value="ECO:0007669"/>
    <property type="project" value="TreeGrafter"/>
</dbReference>
<dbReference type="GO" id="GO:0007165">
    <property type="term" value="P:signal transduction"/>
    <property type="evidence" value="ECO:0007669"/>
    <property type="project" value="InterPro"/>
</dbReference>
<dbReference type="GO" id="GO:0005886">
    <property type="term" value="C:plasma membrane"/>
    <property type="evidence" value="ECO:0007669"/>
    <property type="project" value="TreeGrafter"/>
</dbReference>
<dbReference type="Gene3D" id="1.20.1270.60">
    <property type="entry name" value="Arfaptin homology (AH) domain/BAR domain"/>
    <property type="match status" value="1"/>
</dbReference>
<keyword evidence="7" id="KW-1185">Reference proteome</keyword>
<dbReference type="Gene3D" id="1.10.555.10">
    <property type="entry name" value="Rho GTPase activation protein"/>
    <property type="match status" value="1"/>
</dbReference>
<organism evidence="6 7">
    <name type="scientific">Geranomyces variabilis</name>
    <dbReference type="NCBI Taxonomy" id="109894"/>
    <lineage>
        <taxon>Eukaryota</taxon>
        <taxon>Fungi</taxon>
        <taxon>Fungi incertae sedis</taxon>
        <taxon>Chytridiomycota</taxon>
        <taxon>Chytridiomycota incertae sedis</taxon>
        <taxon>Chytridiomycetes</taxon>
        <taxon>Spizellomycetales</taxon>
        <taxon>Powellomycetaceae</taxon>
        <taxon>Geranomyces</taxon>
    </lineage>
</organism>
<dbReference type="SUPFAM" id="SSF48350">
    <property type="entry name" value="GTPase activation domain, GAP"/>
    <property type="match status" value="1"/>
</dbReference>
<evidence type="ECO:0000256" key="4">
    <source>
        <dbReference type="SAM" id="MobiDB-lite"/>
    </source>
</evidence>
<comment type="subcellular location">
    <subcellularLocation>
        <location evidence="1">Cytoplasm</location>
    </subcellularLocation>
</comment>
<dbReference type="Proteomes" id="UP001212152">
    <property type="component" value="Unassembled WGS sequence"/>
</dbReference>
<gene>
    <name evidence="6" type="ORF">HDU87_007650</name>
</gene>
<feature type="region of interest" description="Disordered" evidence="4">
    <location>
        <begin position="621"/>
        <end position="643"/>
    </location>
</feature>
<feature type="region of interest" description="Disordered" evidence="4">
    <location>
        <begin position="671"/>
        <end position="706"/>
    </location>
</feature>
<keyword evidence="2" id="KW-0963">Cytoplasm</keyword>
<evidence type="ECO:0000313" key="6">
    <source>
        <dbReference type="EMBL" id="KAJ3173381.1"/>
    </source>
</evidence>
<keyword evidence="3" id="KW-0597">Phosphoprotein</keyword>
<evidence type="ECO:0000256" key="2">
    <source>
        <dbReference type="ARBA" id="ARBA00022490"/>
    </source>
</evidence>
<evidence type="ECO:0000313" key="7">
    <source>
        <dbReference type="Proteomes" id="UP001212152"/>
    </source>
</evidence>
<dbReference type="InterPro" id="IPR001060">
    <property type="entry name" value="FCH_dom"/>
</dbReference>